<evidence type="ECO:0000259" key="5">
    <source>
        <dbReference type="PROSITE" id="PS50835"/>
    </source>
</evidence>
<evidence type="ECO:0000256" key="2">
    <source>
        <dbReference type="ARBA" id="ARBA00023157"/>
    </source>
</evidence>
<dbReference type="SMART" id="SM00408">
    <property type="entry name" value="IGc2"/>
    <property type="match status" value="6"/>
</dbReference>
<dbReference type="InterPro" id="IPR013783">
    <property type="entry name" value="Ig-like_fold"/>
</dbReference>
<reference evidence="7" key="1">
    <citation type="journal article" date="2023" name="G3 (Bethesda)">
        <title>A reference genome for the long-term kleptoplast-retaining sea slug Elysia crispata morphotype clarki.</title>
        <authorList>
            <person name="Eastman K.E."/>
            <person name="Pendleton A.L."/>
            <person name="Shaikh M.A."/>
            <person name="Suttiyut T."/>
            <person name="Ogas R."/>
            <person name="Tomko P."/>
            <person name="Gavelis G."/>
            <person name="Widhalm J.R."/>
            <person name="Wisecaver J.H."/>
        </authorList>
    </citation>
    <scope>NUCLEOTIDE SEQUENCE</scope>
    <source>
        <strain evidence="7">ECLA1</strain>
    </source>
</reference>
<keyword evidence="3" id="KW-0393">Immunoglobulin domain</keyword>
<dbReference type="CDD" id="cd00063">
    <property type="entry name" value="FN3"/>
    <property type="match status" value="2"/>
</dbReference>
<dbReference type="SUPFAM" id="SSF49265">
    <property type="entry name" value="Fibronectin type III"/>
    <property type="match status" value="2"/>
</dbReference>
<dbReference type="EMBL" id="JAWDGP010002879">
    <property type="protein sequence ID" value="KAK3779087.1"/>
    <property type="molecule type" value="Genomic_DNA"/>
</dbReference>
<dbReference type="GO" id="GO:0030424">
    <property type="term" value="C:axon"/>
    <property type="evidence" value="ECO:0007669"/>
    <property type="project" value="TreeGrafter"/>
</dbReference>
<dbReference type="InterPro" id="IPR003961">
    <property type="entry name" value="FN3_dom"/>
</dbReference>
<proteinExistence type="predicted"/>
<dbReference type="SMART" id="SM00034">
    <property type="entry name" value="CLECT"/>
    <property type="match status" value="1"/>
</dbReference>
<dbReference type="InterPro" id="IPR013151">
    <property type="entry name" value="Immunoglobulin_dom"/>
</dbReference>
<evidence type="ECO:0000313" key="8">
    <source>
        <dbReference type="Proteomes" id="UP001283361"/>
    </source>
</evidence>
<feature type="domain" description="Fibronectin type-III" evidence="6">
    <location>
        <begin position="1028"/>
        <end position="1144"/>
    </location>
</feature>
<dbReference type="Gene3D" id="2.60.40.10">
    <property type="entry name" value="Immunoglobulins"/>
    <property type="match status" value="10"/>
</dbReference>
<dbReference type="Pfam" id="PF13927">
    <property type="entry name" value="Ig_3"/>
    <property type="match status" value="3"/>
</dbReference>
<dbReference type="PANTHER" id="PTHR44170:SF6">
    <property type="entry name" value="CONTACTIN"/>
    <property type="match status" value="1"/>
</dbReference>
<dbReference type="InterPro" id="IPR003599">
    <property type="entry name" value="Ig_sub"/>
</dbReference>
<keyword evidence="2" id="KW-1015">Disulfide bond</keyword>
<dbReference type="PROSITE" id="PS50835">
    <property type="entry name" value="IG_LIKE"/>
    <property type="match status" value="6"/>
</dbReference>
<feature type="domain" description="Fibronectin type-III" evidence="6">
    <location>
        <begin position="1359"/>
        <end position="1454"/>
    </location>
</feature>
<dbReference type="SUPFAM" id="SSF48726">
    <property type="entry name" value="Immunoglobulin"/>
    <property type="match status" value="6"/>
</dbReference>
<name>A0AAE1DQJ9_9GAST</name>
<dbReference type="SMART" id="SM00060">
    <property type="entry name" value="FN3"/>
    <property type="match status" value="4"/>
</dbReference>
<dbReference type="PROSITE" id="PS50853">
    <property type="entry name" value="FN3"/>
    <property type="match status" value="3"/>
</dbReference>
<comment type="caution">
    <text evidence="7">The sequence shown here is derived from an EMBL/GenBank/DDBJ whole genome shotgun (WGS) entry which is preliminary data.</text>
</comment>
<dbReference type="PANTHER" id="PTHR44170">
    <property type="entry name" value="PROTEIN SIDEKICK"/>
    <property type="match status" value="1"/>
</dbReference>
<feature type="domain" description="Ig-like" evidence="5">
    <location>
        <begin position="541"/>
        <end position="638"/>
    </location>
</feature>
<dbReference type="InterPro" id="IPR036116">
    <property type="entry name" value="FN3_sf"/>
</dbReference>
<gene>
    <name evidence="7" type="ORF">RRG08_011112</name>
</gene>
<dbReference type="FunFam" id="2.60.40.10:FF:000032">
    <property type="entry name" value="palladin isoform X1"/>
    <property type="match status" value="1"/>
</dbReference>
<organism evidence="7 8">
    <name type="scientific">Elysia crispata</name>
    <name type="common">lettuce slug</name>
    <dbReference type="NCBI Taxonomy" id="231223"/>
    <lineage>
        <taxon>Eukaryota</taxon>
        <taxon>Metazoa</taxon>
        <taxon>Spiralia</taxon>
        <taxon>Lophotrochozoa</taxon>
        <taxon>Mollusca</taxon>
        <taxon>Gastropoda</taxon>
        <taxon>Heterobranchia</taxon>
        <taxon>Euthyneura</taxon>
        <taxon>Panpulmonata</taxon>
        <taxon>Sacoglossa</taxon>
        <taxon>Placobranchoidea</taxon>
        <taxon>Plakobranchidae</taxon>
        <taxon>Elysia</taxon>
    </lineage>
</organism>
<sequence>MMVGATGTTSALWWLGPLGQPAHYGSVFFPIWKLLVSVASRYTGSHLVCRGWGRTLGQLVLPVWTYRAAVFRSSRAIPGPRSDKIGMTGLLERPGIGTQPGRNRGGARGASHTQNNSMRKAWGEIGRREDAVRCVNTALAWRLDMATRDWQWLDHTVNMAWTHSKLDTFFAFSMRKENIFVDVELKRILRKLQQRFHTEIFSTSIGYFECKKSAAEVRSDVGMDHPRTVLPLGRRGLSPLMLPLAVLFLARVSLSSAQESDECPVTWYEHANRCYKFEQKSAPVQLARIQCQQDWATLASVRSAADHAFIQKQLETKTAAGQEWFTGGYRAPDESLKWLADGSDITTDFFPSDAVRKQMNVDYGLNIPQNRIVYKYDATGKNQSSFVWGWSRVMSPGGYICQIDKADTWKIFQQRRDFSYGTGVTDPSQWKTGPHITYQSPDTLFFKTESGSTPVVLDCQATGNPTPKYRWFRNKLGQSSRQEVTAALGPNYGITNGRLTITNPSDTKDSSIYTCEATNDIGTVRSNPIELAYGILDEFSPNPISSTPARMYQGVEVTCQSISTNTDLAYNWNKGSVRSFIRPDMNPQYFLSKNGRLYISEVRAEDQGDYQCMVEMVPRQGQVLAVNQAPSRTSKPIKLEVLGNNANTYGPDIQDKFPQFFPTEPMVGERVEMECLAYGRLPLRYSWKREDGPLNPQAQLADHNRRLIIPIARLEDTGTYTCIVKSSTNTAEKTAYLSLKARPSFPYPLRNQHLDKGSDFEWRCNAIGIPLPTYTWFKNGEKLQDDAAKGITVRGSILTIKDVGTEHEGMYQCEARNTNGMARSSAQLRSLSLAPTFSLTPVESSKQAAQGGEVTISCSPQAAPRAKIRWEKNGAEVGTVLPNGDLHLTDLKVADSGKYTCVAINDLGEDRSSCVLTVQEMSVFSEMPEDQTIIINESAIFPCKASFDRAKTDIVYSWKFYDHVIDFSGRNDDIVTYNMPNAVDREDGTLYITAAKYEHEGMYTCVVSSVTGSIATSAYLTVNGPPGEPGGVHARGASDDKGFQGNLELWWQKGYRHGFDVTNYVIEYRSYFDPKDTWTVLIDDLPDSETYLESYPDWQGYWIKGQLSPGTMYNFRVTSCNSQVGCSPPSMGPYVYYRMDSAPPIVAPDNVGGGGGATGLLQMTWDPLPRSKWGGNTISYILYYRKYEENTIDGQWEVVKTKNPYYYTVVGEENYYLPYEVKVQVQNEKGIGPNSTIAMVYSAEILPTLTPTFVAANAVNGTAGIVEWIGVPNTREAAHGKIGGYQINYWDGGDTLCLDTFEADAQSINFYGEATEGMLIGMNPGGDYCVNIQLYNVAGLGPKTDNYYLGMNDAPPSKYPEYVIVMSQGEESVRLLYDGVKNDFGEEPIGGYKAWWWQIEEDIRTATETDFGKMLTGVIHGVEKDRIYRLRMMAYSAGGNGAKGPEVFFTLGGQVRYDRLTTEILNSSPPAGEIISPLRLLFLVVTSVWISQMWD</sequence>
<protein>
    <recommendedName>
        <fullName evidence="9">Contactin</fullName>
    </recommendedName>
</protein>
<dbReference type="InterPro" id="IPR001304">
    <property type="entry name" value="C-type_lectin-like"/>
</dbReference>
<feature type="domain" description="Fibronectin type-III" evidence="6">
    <location>
        <begin position="1147"/>
        <end position="1245"/>
    </location>
</feature>
<dbReference type="InterPro" id="IPR016186">
    <property type="entry name" value="C-type_lectin-like/link_sf"/>
</dbReference>
<keyword evidence="1" id="KW-0677">Repeat</keyword>
<dbReference type="Pfam" id="PF00047">
    <property type="entry name" value="ig"/>
    <property type="match status" value="1"/>
</dbReference>
<dbReference type="SMART" id="SM00409">
    <property type="entry name" value="IG"/>
    <property type="match status" value="6"/>
</dbReference>
<keyword evidence="8" id="KW-1185">Reference proteome</keyword>
<feature type="domain" description="Ig-like" evidence="5">
    <location>
        <begin position="922"/>
        <end position="1021"/>
    </location>
</feature>
<evidence type="ECO:0000256" key="4">
    <source>
        <dbReference type="SAM" id="MobiDB-lite"/>
    </source>
</evidence>
<accession>A0AAE1DQJ9</accession>
<evidence type="ECO:0008006" key="9">
    <source>
        <dbReference type="Google" id="ProtNLM"/>
    </source>
</evidence>
<evidence type="ECO:0000256" key="3">
    <source>
        <dbReference type="ARBA" id="ARBA00023319"/>
    </source>
</evidence>
<dbReference type="GO" id="GO:0005886">
    <property type="term" value="C:plasma membrane"/>
    <property type="evidence" value="ECO:0007669"/>
    <property type="project" value="TreeGrafter"/>
</dbReference>
<dbReference type="GO" id="GO:0098609">
    <property type="term" value="P:cell-cell adhesion"/>
    <property type="evidence" value="ECO:0007669"/>
    <property type="project" value="TreeGrafter"/>
</dbReference>
<evidence type="ECO:0000256" key="1">
    <source>
        <dbReference type="ARBA" id="ARBA00022737"/>
    </source>
</evidence>
<dbReference type="Gene3D" id="3.10.100.10">
    <property type="entry name" value="Mannose-Binding Protein A, subunit A"/>
    <property type="match status" value="1"/>
</dbReference>
<dbReference type="Pfam" id="PF07679">
    <property type="entry name" value="I-set"/>
    <property type="match status" value="1"/>
</dbReference>
<dbReference type="GO" id="GO:0007411">
    <property type="term" value="P:axon guidance"/>
    <property type="evidence" value="ECO:0007669"/>
    <property type="project" value="TreeGrafter"/>
</dbReference>
<feature type="domain" description="Ig-like" evidence="5">
    <location>
        <begin position="658"/>
        <end position="738"/>
    </location>
</feature>
<dbReference type="SUPFAM" id="SSF56436">
    <property type="entry name" value="C-type lectin-like"/>
    <property type="match status" value="1"/>
</dbReference>
<dbReference type="FunFam" id="2.60.40.10:FF:000035">
    <property type="entry name" value="Contactin 1"/>
    <property type="match status" value="1"/>
</dbReference>
<dbReference type="CDD" id="cd00037">
    <property type="entry name" value="CLECT"/>
    <property type="match status" value="1"/>
</dbReference>
<feature type="domain" description="Ig-like" evidence="5">
    <location>
        <begin position="441"/>
        <end position="532"/>
    </location>
</feature>
<dbReference type="InterPro" id="IPR003598">
    <property type="entry name" value="Ig_sub2"/>
</dbReference>
<evidence type="ECO:0000259" key="6">
    <source>
        <dbReference type="PROSITE" id="PS50853"/>
    </source>
</evidence>
<feature type="domain" description="Ig-like" evidence="5">
    <location>
        <begin position="835"/>
        <end position="917"/>
    </location>
</feature>
<dbReference type="InterPro" id="IPR016187">
    <property type="entry name" value="CTDL_fold"/>
</dbReference>
<feature type="domain" description="Ig-like" evidence="5">
    <location>
        <begin position="743"/>
        <end position="829"/>
    </location>
</feature>
<dbReference type="InterPro" id="IPR036179">
    <property type="entry name" value="Ig-like_dom_sf"/>
</dbReference>
<dbReference type="Proteomes" id="UP001283361">
    <property type="component" value="Unassembled WGS sequence"/>
</dbReference>
<dbReference type="InterPro" id="IPR013098">
    <property type="entry name" value="Ig_I-set"/>
</dbReference>
<feature type="region of interest" description="Disordered" evidence="4">
    <location>
        <begin position="88"/>
        <end position="116"/>
    </location>
</feature>
<evidence type="ECO:0000313" key="7">
    <source>
        <dbReference type="EMBL" id="KAK3779087.1"/>
    </source>
</evidence>
<dbReference type="InterPro" id="IPR007110">
    <property type="entry name" value="Ig-like_dom"/>
</dbReference>